<protein>
    <submittedName>
        <fullName evidence="6">Helix-turn-helix domain containing protein</fullName>
    </submittedName>
</protein>
<feature type="domain" description="HTH tetR-type" evidence="5">
    <location>
        <begin position="6"/>
        <end position="65"/>
    </location>
</feature>
<dbReference type="SUPFAM" id="SSF46689">
    <property type="entry name" value="Homeodomain-like"/>
    <property type="match status" value="1"/>
</dbReference>
<dbReference type="PANTHER" id="PTHR30055:SF234">
    <property type="entry name" value="HTH-TYPE TRANSCRIPTIONAL REGULATOR BETI"/>
    <property type="match status" value="1"/>
</dbReference>
<evidence type="ECO:0000256" key="1">
    <source>
        <dbReference type="ARBA" id="ARBA00023015"/>
    </source>
</evidence>
<evidence type="ECO:0000313" key="6">
    <source>
        <dbReference type="EMBL" id="MDA0632897.1"/>
    </source>
</evidence>
<accession>A0ABT4S6T6</accession>
<organism evidence="6 7">
    <name type="scientific">Nonomuraea corallina</name>
    <dbReference type="NCBI Taxonomy" id="2989783"/>
    <lineage>
        <taxon>Bacteria</taxon>
        <taxon>Bacillati</taxon>
        <taxon>Actinomycetota</taxon>
        <taxon>Actinomycetes</taxon>
        <taxon>Streptosporangiales</taxon>
        <taxon>Streptosporangiaceae</taxon>
        <taxon>Nonomuraea</taxon>
    </lineage>
</organism>
<reference evidence="6" key="1">
    <citation type="submission" date="2022-11" db="EMBL/GenBank/DDBJ databases">
        <title>Nonomuraea corallina sp. nov., a new species of the genus Nonomuraea isolated from sea side sediment in Thai sea.</title>
        <authorList>
            <person name="Ngamcharungchit C."/>
            <person name="Matsumoto A."/>
            <person name="Suriyachadkun C."/>
            <person name="Panbangred W."/>
            <person name="Inahashi Y."/>
            <person name="Intra B."/>
        </authorList>
    </citation>
    <scope>NUCLEOTIDE SEQUENCE</scope>
    <source>
        <strain evidence="6">MCN248</strain>
    </source>
</reference>
<gene>
    <name evidence="6" type="ORF">OUY22_05660</name>
</gene>
<evidence type="ECO:0000259" key="5">
    <source>
        <dbReference type="PROSITE" id="PS50977"/>
    </source>
</evidence>
<dbReference type="RefSeq" id="WP_270153688.1">
    <property type="nucleotide sequence ID" value="NZ_JAPNNL010000013.1"/>
</dbReference>
<dbReference type="InterPro" id="IPR050109">
    <property type="entry name" value="HTH-type_TetR-like_transc_reg"/>
</dbReference>
<comment type="caution">
    <text evidence="6">The sequence shown here is derived from an EMBL/GenBank/DDBJ whole genome shotgun (WGS) entry which is preliminary data.</text>
</comment>
<evidence type="ECO:0000313" key="7">
    <source>
        <dbReference type="Proteomes" id="UP001144036"/>
    </source>
</evidence>
<dbReference type="Pfam" id="PF21597">
    <property type="entry name" value="TetR_C_43"/>
    <property type="match status" value="1"/>
</dbReference>
<dbReference type="Gene3D" id="1.10.357.10">
    <property type="entry name" value="Tetracycline Repressor, domain 2"/>
    <property type="match status" value="1"/>
</dbReference>
<dbReference type="EMBL" id="JAPNNL010000013">
    <property type="protein sequence ID" value="MDA0632897.1"/>
    <property type="molecule type" value="Genomic_DNA"/>
</dbReference>
<dbReference type="InterPro" id="IPR049445">
    <property type="entry name" value="TetR_SbtR-like_C"/>
</dbReference>
<dbReference type="InterPro" id="IPR009057">
    <property type="entry name" value="Homeodomain-like_sf"/>
</dbReference>
<dbReference type="Proteomes" id="UP001144036">
    <property type="component" value="Unassembled WGS sequence"/>
</dbReference>
<keyword evidence="2 4" id="KW-0238">DNA-binding</keyword>
<dbReference type="Pfam" id="PF00440">
    <property type="entry name" value="TetR_N"/>
    <property type="match status" value="1"/>
</dbReference>
<evidence type="ECO:0000256" key="3">
    <source>
        <dbReference type="ARBA" id="ARBA00023163"/>
    </source>
</evidence>
<dbReference type="SUPFAM" id="SSF48498">
    <property type="entry name" value="Tetracyclin repressor-like, C-terminal domain"/>
    <property type="match status" value="1"/>
</dbReference>
<dbReference type="InterPro" id="IPR001647">
    <property type="entry name" value="HTH_TetR"/>
</dbReference>
<dbReference type="PROSITE" id="PS50977">
    <property type="entry name" value="HTH_TETR_2"/>
    <property type="match status" value="1"/>
</dbReference>
<keyword evidence="7" id="KW-1185">Reference proteome</keyword>
<evidence type="ECO:0000256" key="2">
    <source>
        <dbReference type="ARBA" id="ARBA00023125"/>
    </source>
</evidence>
<feature type="DNA-binding region" description="H-T-H motif" evidence="4">
    <location>
        <begin position="28"/>
        <end position="47"/>
    </location>
</feature>
<dbReference type="PRINTS" id="PR00455">
    <property type="entry name" value="HTHTETR"/>
</dbReference>
<dbReference type="PANTHER" id="PTHR30055">
    <property type="entry name" value="HTH-TYPE TRANSCRIPTIONAL REGULATOR RUTR"/>
    <property type="match status" value="1"/>
</dbReference>
<keyword evidence="1" id="KW-0805">Transcription regulation</keyword>
<proteinExistence type="predicted"/>
<name>A0ABT4S6T6_9ACTN</name>
<keyword evidence="3" id="KW-0804">Transcription</keyword>
<dbReference type="InterPro" id="IPR036271">
    <property type="entry name" value="Tet_transcr_reg_TetR-rel_C_sf"/>
</dbReference>
<evidence type="ECO:0000256" key="4">
    <source>
        <dbReference type="PROSITE-ProRule" id="PRU00335"/>
    </source>
</evidence>
<sequence>MRADARRNLGKIVEAAAAVMAERGPAAPMDLIARRAGVGVGTLYRRFPDRAALLAAMGEHYVHSLAEALDRAAEREPDAWSALRAFVLWTGDAGRGALAAALAVLPEEATAGPGFMEIRARWLERLAVLVRRAQADGRMRADVTADDVVALLNLFACHPGSLPAHVASRPAWFLGLMLDGMSAGAAPH</sequence>